<dbReference type="EMBL" id="JABWUV010000015">
    <property type="protein sequence ID" value="KAF6304302.1"/>
    <property type="molecule type" value="Genomic_DNA"/>
</dbReference>
<organism evidence="1 2">
    <name type="scientific">Myotis myotis</name>
    <name type="common">Greater mouse-eared bat</name>
    <name type="synonym">Vespertilio myotis</name>
    <dbReference type="NCBI Taxonomy" id="51298"/>
    <lineage>
        <taxon>Eukaryota</taxon>
        <taxon>Metazoa</taxon>
        <taxon>Chordata</taxon>
        <taxon>Craniata</taxon>
        <taxon>Vertebrata</taxon>
        <taxon>Euteleostomi</taxon>
        <taxon>Mammalia</taxon>
        <taxon>Eutheria</taxon>
        <taxon>Laurasiatheria</taxon>
        <taxon>Chiroptera</taxon>
        <taxon>Yangochiroptera</taxon>
        <taxon>Vespertilionidae</taxon>
        <taxon>Myotis</taxon>
    </lineage>
</organism>
<proteinExistence type="predicted"/>
<dbReference type="Proteomes" id="UP000527355">
    <property type="component" value="Unassembled WGS sequence"/>
</dbReference>
<comment type="caution">
    <text evidence="1">The sequence shown here is derived from an EMBL/GenBank/DDBJ whole genome shotgun (WGS) entry which is preliminary data.</text>
</comment>
<evidence type="ECO:0000313" key="2">
    <source>
        <dbReference type="Proteomes" id="UP000527355"/>
    </source>
</evidence>
<reference evidence="1 2" key="1">
    <citation type="journal article" date="2020" name="Nature">
        <title>Six reference-quality genomes reveal evolution of bat adaptations.</title>
        <authorList>
            <person name="Jebb D."/>
            <person name="Huang Z."/>
            <person name="Pippel M."/>
            <person name="Hughes G.M."/>
            <person name="Lavrichenko K."/>
            <person name="Devanna P."/>
            <person name="Winkler S."/>
            <person name="Jermiin L.S."/>
            <person name="Skirmuntt E.C."/>
            <person name="Katzourakis A."/>
            <person name="Burkitt-Gray L."/>
            <person name="Ray D.A."/>
            <person name="Sullivan K.A.M."/>
            <person name="Roscito J.G."/>
            <person name="Kirilenko B.M."/>
            <person name="Davalos L.M."/>
            <person name="Corthals A.P."/>
            <person name="Power M.L."/>
            <person name="Jones G."/>
            <person name="Ransome R.D."/>
            <person name="Dechmann D.K.N."/>
            <person name="Locatelli A.G."/>
            <person name="Puechmaille S.J."/>
            <person name="Fedrigo O."/>
            <person name="Jarvis E.D."/>
            <person name="Hiller M."/>
            <person name="Vernes S.C."/>
            <person name="Myers E.W."/>
            <person name="Teeling E.C."/>
        </authorList>
    </citation>
    <scope>NUCLEOTIDE SEQUENCE [LARGE SCALE GENOMIC DNA]</scope>
    <source>
        <strain evidence="1">MMyoMyo1</strain>
        <tissue evidence="1">Flight muscle</tissue>
    </source>
</reference>
<evidence type="ECO:0000313" key="1">
    <source>
        <dbReference type="EMBL" id="KAF6304302.1"/>
    </source>
</evidence>
<accession>A0A7J7TUM9</accession>
<protein>
    <submittedName>
        <fullName evidence="1">Stearoyl-CoA desaturase</fullName>
    </submittedName>
</protein>
<name>A0A7J7TUM9_MYOMY</name>
<keyword evidence="2" id="KW-1185">Reference proteome</keyword>
<sequence>MPAHLLQEEMSSSYTTTTTTTITEPPARIVQNGEGNSEKHLLSKSQPGRVLMFFLLTTENATRMLKMRLTHSSILLKFKSIESQQLCLHDAKLIFFFLLFSSLSSRPIVLFFAFFLSPSFLFSLIASQTSSW</sequence>
<dbReference type="AlphaFoldDB" id="A0A7J7TUM9"/>
<gene>
    <name evidence="1" type="ORF">mMyoMyo1_017101</name>
</gene>